<dbReference type="InterPro" id="IPR027065">
    <property type="entry name" value="Lon_Prtase"/>
</dbReference>
<keyword evidence="13" id="KW-1185">Reference proteome</keyword>
<comment type="caution">
    <text evidence="12">The sequence shown here is derived from an EMBL/GenBank/DDBJ whole genome shotgun (WGS) entry which is preliminary data.</text>
</comment>
<dbReference type="SUPFAM" id="SSF54211">
    <property type="entry name" value="Ribosomal protein S5 domain 2-like"/>
    <property type="match status" value="1"/>
</dbReference>
<organism evidence="12 13">
    <name type="scientific">Anaeramoeba flamelloides</name>
    <dbReference type="NCBI Taxonomy" id="1746091"/>
    <lineage>
        <taxon>Eukaryota</taxon>
        <taxon>Metamonada</taxon>
        <taxon>Anaeramoebidae</taxon>
        <taxon>Anaeramoeba</taxon>
    </lineage>
</organism>
<proteinExistence type="inferred from homology"/>
<feature type="compositionally biased region" description="Low complexity" evidence="9">
    <location>
        <begin position="707"/>
        <end position="723"/>
    </location>
</feature>
<keyword evidence="3 6" id="KW-0378">Hydrolase</keyword>
<evidence type="ECO:0000256" key="8">
    <source>
        <dbReference type="RuleBase" id="RU000592"/>
    </source>
</evidence>
<dbReference type="InterPro" id="IPR014721">
    <property type="entry name" value="Ribsml_uS5_D2-typ_fold_subgr"/>
</dbReference>
<dbReference type="Pfam" id="PF02190">
    <property type="entry name" value="LON_substr_bdg"/>
    <property type="match status" value="1"/>
</dbReference>
<feature type="compositionally biased region" description="Basic residues" evidence="9">
    <location>
        <begin position="814"/>
        <end position="827"/>
    </location>
</feature>
<dbReference type="InterPro" id="IPR003593">
    <property type="entry name" value="AAA+_ATPase"/>
</dbReference>
<evidence type="ECO:0000313" key="12">
    <source>
        <dbReference type="EMBL" id="KAJ6235388.1"/>
    </source>
</evidence>
<dbReference type="InterPro" id="IPR003111">
    <property type="entry name" value="Lon_prtase_N"/>
</dbReference>
<dbReference type="PROSITE" id="PS51786">
    <property type="entry name" value="LON_PROTEOLYTIC"/>
    <property type="match status" value="1"/>
</dbReference>
<dbReference type="Gene3D" id="1.20.5.5270">
    <property type="match status" value="1"/>
</dbReference>
<feature type="compositionally biased region" description="Basic residues" evidence="9">
    <location>
        <begin position="861"/>
        <end position="872"/>
    </location>
</feature>
<gene>
    <name evidence="12" type="ORF">M0813_28669</name>
</gene>
<dbReference type="Gene3D" id="3.30.230.10">
    <property type="match status" value="1"/>
</dbReference>
<feature type="active site" evidence="6">
    <location>
        <position position="971"/>
    </location>
</feature>
<evidence type="ECO:0000259" key="10">
    <source>
        <dbReference type="PROSITE" id="PS51786"/>
    </source>
</evidence>
<dbReference type="InterPro" id="IPR027417">
    <property type="entry name" value="P-loop_NTPase"/>
</dbReference>
<evidence type="ECO:0000256" key="2">
    <source>
        <dbReference type="ARBA" id="ARBA00022741"/>
    </source>
</evidence>
<dbReference type="InterPro" id="IPR008268">
    <property type="entry name" value="Peptidase_S16_AS"/>
</dbReference>
<dbReference type="InterPro" id="IPR008269">
    <property type="entry name" value="Lon_proteolytic"/>
</dbReference>
<feature type="region of interest" description="Disordered" evidence="9">
    <location>
        <begin position="797"/>
        <end position="832"/>
    </location>
</feature>
<dbReference type="PANTHER" id="PTHR43718">
    <property type="entry name" value="LON PROTEASE"/>
    <property type="match status" value="1"/>
</dbReference>
<evidence type="ECO:0000256" key="3">
    <source>
        <dbReference type="ARBA" id="ARBA00022801"/>
    </source>
</evidence>
<keyword evidence="5 7" id="KW-0067">ATP-binding</keyword>
<dbReference type="Gene3D" id="1.10.8.60">
    <property type="match status" value="1"/>
</dbReference>
<protein>
    <recommendedName>
        <fullName evidence="8">Lon protease homolog</fullName>
        <ecNumber evidence="8">3.4.21.-</ecNumber>
    </recommendedName>
</protein>
<dbReference type="EMBL" id="JAOAOG010000260">
    <property type="protein sequence ID" value="KAJ6235388.1"/>
    <property type="molecule type" value="Genomic_DNA"/>
</dbReference>
<dbReference type="Gene3D" id="2.30.130.40">
    <property type="entry name" value="LON domain-like"/>
    <property type="match status" value="1"/>
</dbReference>
<name>A0ABQ8XS05_9EUKA</name>
<dbReference type="Proteomes" id="UP001150062">
    <property type="component" value="Unassembled WGS sequence"/>
</dbReference>
<dbReference type="InterPro" id="IPR054594">
    <property type="entry name" value="Lon_lid"/>
</dbReference>
<dbReference type="Pfam" id="PF00004">
    <property type="entry name" value="AAA"/>
    <property type="match status" value="1"/>
</dbReference>
<dbReference type="InterPro" id="IPR004815">
    <property type="entry name" value="Lon_bac/euk-typ"/>
</dbReference>
<dbReference type="GO" id="GO:0008233">
    <property type="term" value="F:peptidase activity"/>
    <property type="evidence" value="ECO:0007669"/>
    <property type="project" value="UniProtKB-KW"/>
</dbReference>
<dbReference type="Gene3D" id="1.20.58.1480">
    <property type="match status" value="1"/>
</dbReference>
<evidence type="ECO:0000256" key="4">
    <source>
        <dbReference type="ARBA" id="ARBA00022825"/>
    </source>
</evidence>
<evidence type="ECO:0000256" key="1">
    <source>
        <dbReference type="ARBA" id="ARBA00022670"/>
    </source>
</evidence>
<dbReference type="InterPro" id="IPR020568">
    <property type="entry name" value="Ribosomal_Su5_D2-typ_SF"/>
</dbReference>
<evidence type="ECO:0000256" key="9">
    <source>
        <dbReference type="SAM" id="MobiDB-lite"/>
    </source>
</evidence>
<evidence type="ECO:0000256" key="5">
    <source>
        <dbReference type="ARBA" id="ARBA00022840"/>
    </source>
</evidence>
<dbReference type="CDD" id="cd19500">
    <property type="entry name" value="RecA-like_Lon"/>
    <property type="match status" value="1"/>
</dbReference>
<dbReference type="InterPro" id="IPR003959">
    <property type="entry name" value="ATPase_AAA_core"/>
</dbReference>
<dbReference type="SMART" id="SM00464">
    <property type="entry name" value="LON"/>
    <property type="match status" value="1"/>
</dbReference>
<evidence type="ECO:0000256" key="6">
    <source>
        <dbReference type="PROSITE-ProRule" id="PRU01122"/>
    </source>
</evidence>
<feature type="active site" evidence="6">
    <location>
        <position position="928"/>
    </location>
</feature>
<dbReference type="SUPFAM" id="SSF52540">
    <property type="entry name" value="P-loop containing nucleoside triphosphate hydrolases"/>
    <property type="match status" value="1"/>
</dbReference>
<reference evidence="12" key="1">
    <citation type="submission" date="2022-08" db="EMBL/GenBank/DDBJ databases">
        <title>Novel sulfate-reducing endosymbionts in the free-living metamonad Anaeramoeba.</title>
        <authorList>
            <person name="Jerlstrom-Hultqvist J."/>
            <person name="Cepicka I."/>
            <person name="Gallot-Lavallee L."/>
            <person name="Salas-Leiva D."/>
            <person name="Curtis B.A."/>
            <person name="Zahonova K."/>
            <person name="Pipaliya S."/>
            <person name="Dacks J."/>
            <person name="Roger A.J."/>
        </authorList>
    </citation>
    <scope>NUCLEOTIDE SEQUENCE</scope>
    <source>
        <strain evidence="12">Schooner1</strain>
    </source>
</reference>
<dbReference type="Gene3D" id="3.40.50.300">
    <property type="entry name" value="P-loop containing nucleotide triphosphate hydrolases"/>
    <property type="match status" value="1"/>
</dbReference>
<dbReference type="PROSITE" id="PS51787">
    <property type="entry name" value="LON_N"/>
    <property type="match status" value="1"/>
</dbReference>
<sequence>MIFWKKSDKNSRNIKNKAILRVLRIKKSDELDSLFLAIEKNGLFGRENLFHLALERKIKSIKKPVPVIPLFGSPIFPTMYSWVPITHEPLANYLKERFYQKKKTVGCFLTKKTSLELCDGSNLEFGNIQKEKVVKKINLKNLTTKNEQFLYTCFQRPVNLNNEVDRYKTNYKFGDKYNMGLIKELSQIHQVGTLSTIGQYKKVKINDRYEHFFMLRGSQKIMANSCQWNKDHLTAEVEKYKTDKGDLSNELIRGYTLNIIDTINQFLAHNPTAREMLQYMLPSGKFQTPHRICDLIATIMNARREEMQEILIEQNILPRLEKCLTYGISVLKEDQIKSEIDNLLEVKIEELQKKYRLEQQLIVMGEELGMKSDSTSVVKMKFEKLLNERKNDFPNYVTEAIQDQLERLDHLDSGSNEYNVIRSYLDWITYLPWNRYRKENLDIPYARKILEEDHFGLSDIKQSILEFIAVGNLKKKLSGKILCLVGPPGTGKTSIGKSIARALNREYFRYSVGGLTDVHQLKGFKRTYIGALPGIFIQAFKKLKTSNPVFVIDEVDKIGRSFRGDPVSSLLDALDQEQNSEFMDHYLDLPFDLSKVLFVTTANSTKTIPLPLLDRMEILRISGYTKEEKIQIAKHYLIPSAIVECGLDEDQVEITDKALNILIEGYCREEGVRNLKNHLEKIFRKLALQMVENSVPDPQKAGNEIINNNDNVKGNGNSSSNDNQGKKASNDLKKIIIDPVNLSSFIGKPIFLEERIFKKSTVGIVTGLSTSVYGGFLLFIESVNSENEDSFEIIEPISDHDVQNNNNNNNNNNNKKKKKKKKKKKERNKNNIKSEYEENIEVELNIKQKITNEKSSLRQQNLKKKKSQKQGHLKITGKLGSVMKESSQIAYSFAKTFLRKLQPNNDYLEVTKIHTHSPEGGIKKDGPSAGVTIATSLLSLALNKPIKENLAMSGEITLTGKILSIGGVKEKILAAKRSGITQIIFPKDNQRDWDELDNYIKSGLKAYFVSNYHQLYKIAFPIDK</sequence>
<feature type="region of interest" description="Disordered" evidence="9">
    <location>
        <begin position="854"/>
        <end position="874"/>
    </location>
</feature>
<dbReference type="Pfam" id="PF05362">
    <property type="entry name" value="Lon_C"/>
    <property type="match status" value="2"/>
</dbReference>
<keyword evidence="4 6" id="KW-0720">Serine protease</keyword>
<dbReference type="PROSITE" id="PS01046">
    <property type="entry name" value="LON_SER"/>
    <property type="match status" value="1"/>
</dbReference>
<keyword evidence="1 6" id="KW-0645">Protease</keyword>
<feature type="compositionally biased region" description="Low complexity" evidence="9">
    <location>
        <begin position="804"/>
        <end position="813"/>
    </location>
</feature>
<dbReference type="NCBIfam" id="TIGR00763">
    <property type="entry name" value="lon"/>
    <property type="match status" value="1"/>
</dbReference>
<dbReference type="PANTHER" id="PTHR43718:SF2">
    <property type="entry name" value="LON PROTEASE HOMOLOG, MITOCHONDRIAL"/>
    <property type="match status" value="1"/>
</dbReference>
<accession>A0ABQ8XS05</accession>
<evidence type="ECO:0000313" key="13">
    <source>
        <dbReference type="Proteomes" id="UP001150062"/>
    </source>
</evidence>
<dbReference type="Pfam" id="PF22667">
    <property type="entry name" value="Lon_lid"/>
    <property type="match status" value="1"/>
</dbReference>
<dbReference type="SMART" id="SM00382">
    <property type="entry name" value="AAA"/>
    <property type="match status" value="1"/>
</dbReference>
<comment type="similarity">
    <text evidence="6 7">Belongs to the peptidase S16 family.</text>
</comment>
<feature type="domain" description="Lon proteolytic" evidence="10">
    <location>
        <begin position="759"/>
        <end position="1022"/>
    </location>
</feature>
<dbReference type="EC" id="3.4.21.-" evidence="8"/>
<keyword evidence="2 7" id="KW-0547">Nucleotide-binding</keyword>
<feature type="region of interest" description="Disordered" evidence="9">
    <location>
        <begin position="699"/>
        <end position="727"/>
    </location>
</feature>
<evidence type="ECO:0000256" key="7">
    <source>
        <dbReference type="RuleBase" id="RU000591"/>
    </source>
</evidence>
<dbReference type="GO" id="GO:0006508">
    <property type="term" value="P:proteolysis"/>
    <property type="evidence" value="ECO:0007669"/>
    <property type="project" value="UniProtKB-KW"/>
</dbReference>
<dbReference type="PRINTS" id="PR00830">
    <property type="entry name" value="ENDOLAPTASE"/>
</dbReference>
<evidence type="ECO:0000259" key="11">
    <source>
        <dbReference type="PROSITE" id="PS51787"/>
    </source>
</evidence>
<dbReference type="InterPro" id="IPR046336">
    <property type="entry name" value="Lon_prtase_N_sf"/>
</dbReference>
<feature type="domain" description="Lon N-terminal" evidence="11">
    <location>
        <begin position="65"/>
        <end position="331"/>
    </location>
</feature>